<keyword evidence="5 9" id="KW-0560">Oxidoreductase</keyword>
<evidence type="ECO:0000256" key="9">
    <source>
        <dbReference type="HAMAP-Rule" id="MF_00183"/>
    </source>
</evidence>
<reference evidence="13" key="1">
    <citation type="submission" date="2020-05" db="EMBL/GenBank/DDBJ databases">
        <title>Identification of trans-AT polyketide cluster in two marine bacteria, producers of a novel glutaramide-containing polyketide sesbanimide D and analogs.</title>
        <authorList>
            <person name="Kacar D."/>
            <person name="Rodriguez P."/>
            <person name="Canedo L."/>
            <person name="Gonzalez E."/>
            <person name="Galan B."/>
            <person name="De La Calle F."/>
            <person name="Garcia J.L."/>
        </authorList>
    </citation>
    <scope>NUCLEOTIDE SEQUENCE</scope>
    <source>
        <strain evidence="13">PHM038</strain>
    </source>
</reference>
<feature type="binding site" evidence="9">
    <location>
        <position position="154"/>
    </location>
    <ligand>
        <name>1-deoxy-D-xylulose 5-phosphate</name>
        <dbReference type="ChEBI" id="CHEBI:57792"/>
    </ligand>
</feature>
<comment type="cofactor">
    <cofactor evidence="9">
        <name>Mg(2+)</name>
        <dbReference type="ChEBI" id="CHEBI:18420"/>
    </cofactor>
    <cofactor evidence="9">
        <name>Mn(2+)</name>
        <dbReference type="ChEBI" id="CHEBI:29035"/>
    </cofactor>
</comment>
<evidence type="ECO:0000259" key="10">
    <source>
        <dbReference type="Pfam" id="PF02670"/>
    </source>
</evidence>
<evidence type="ECO:0000313" key="14">
    <source>
        <dbReference type="Proteomes" id="UP000598467"/>
    </source>
</evidence>
<name>A0A926S7P7_9HYPH</name>
<feature type="binding site" evidence="9">
    <location>
        <position position="19"/>
    </location>
    <ligand>
        <name>NADPH</name>
        <dbReference type="ChEBI" id="CHEBI:57783"/>
    </ligand>
</feature>
<feature type="domain" description="DXP reductoisomerase C-terminal" evidence="12">
    <location>
        <begin position="264"/>
        <end position="383"/>
    </location>
</feature>
<dbReference type="NCBIfam" id="NF009114">
    <property type="entry name" value="PRK12464.1"/>
    <property type="match status" value="1"/>
</dbReference>
<evidence type="ECO:0000256" key="2">
    <source>
        <dbReference type="ARBA" id="ARBA00006825"/>
    </source>
</evidence>
<feature type="binding site" evidence="9">
    <location>
        <position position="179"/>
    </location>
    <ligand>
        <name>1-deoxy-D-xylulose 5-phosphate</name>
        <dbReference type="ChEBI" id="CHEBI:57792"/>
    </ligand>
</feature>
<gene>
    <name evidence="9" type="primary">dxr</name>
    <name evidence="13" type="ORF">HK439_21615</name>
</gene>
<evidence type="ECO:0000256" key="1">
    <source>
        <dbReference type="ARBA" id="ARBA00005094"/>
    </source>
</evidence>
<dbReference type="Pfam" id="PF13288">
    <property type="entry name" value="DXPR_C"/>
    <property type="match status" value="1"/>
</dbReference>
<feature type="binding site" evidence="9">
    <location>
        <position position="44"/>
    </location>
    <ligand>
        <name>NADPH</name>
        <dbReference type="ChEBI" id="CHEBI:57783"/>
    </ligand>
</feature>
<feature type="binding site" evidence="9">
    <location>
        <position position="16"/>
    </location>
    <ligand>
        <name>NADPH</name>
        <dbReference type="ChEBI" id="CHEBI:57783"/>
    </ligand>
</feature>
<dbReference type="InterPro" id="IPR013644">
    <property type="entry name" value="DXP_reductoisomerase_C"/>
</dbReference>
<evidence type="ECO:0000256" key="6">
    <source>
        <dbReference type="ARBA" id="ARBA00023211"/>
    </source>
</evidence>
<comment type="function">
    <text evidence="9">Catalyzes the NADPH-dependent rearrangement and reduction of 1-deoxy-D-xylulose-5-phosphate (DXP) to 2-C-methyl-D-erythritol 4-phosphate (MEP).</text>
</comment>
<dbReference type="Proteomes" id="UP000598467">
    <property type="component" value="Unassembled WGS sequence"/>
</dbReference>
<feature type="binding site" evidence="9">
    <location>
        <position position="208"/>
    </location>
    <ligand>
        <name>NADPH</name>
        <dbReference type="ChEBI" id="CHEBI:57783"/>
    </ligand>
</feature>
<dbReference type="FunFam" id="3.40.50.720:FF:000045">
    <property type="entry name" value="1-deoxy-D-xylulose 5-phosphate reductoisomerase"/>
    <property type="match status" value="1"/>
</dbReference>
<evidence type="ECO:0000259" key="11">
    <source>
        <dbReference type="Pfam" id="PF08436"/>
    </source>
</evidence>
<feature type="binding site" evidence="9">
    <location>
        <position position="18"/>
    </location>
    <ligand>
        <name>NADPH</name>
        <dbReference type="ChEBI" id="CHEBI:57783"/>
    </ligand>
</feature>
<dbReference type="PANTHER" id="PTHR30525">
    <property type="entry name" value="1-DEOXY-D-XYLULOSE 5-PHOSPHATE REDUCTOISOMERASE"/>
    <property type="match status" value="1"/>
</dbReference>
<dbReference type="Gene3D" id="3.40.50.720">
    <property type="entry name" value="NAD(P)-binding Rossmann-like Domain"/>
    <property type="match status" value="1"/>
</dbReference>
<dbReference type="RefSeq" id="WP_190293562.1">
    <property type="nucleotide sequence ID" value="NZ_JABFCZ010000027.1"/>
</dbReference>
<feature type="binding site" evidence="9">
    <location>
        <position position="128"/>
    </location>
    <ligand>
        <name>1-deoxy-D-xylulose 5-phosphate</name>
        <dbReference type="ChEBI" id="CHEBI:57792"/>
    </ligand>
</feature>
<keyword evidence="7 9" id="KW-0414">Isoprene biosynthesis</keyword>
<dbReference type="InterPro" id="IPR036169">
    <property type="entry name" value="DXPR_C_sf"/>
</dbReference>
<feature type="binding site" evidence="9">
    <location>
        <position position="221"/>
    </location>
    <ligand>
        <name>1-deoxy-D-xylulose 5-phosphate</name>
        <dbReference type="ChEBI" id="CHEBI:57792"/>
    </ligand>
</feature>
<feature type="binding site" evidence="9">
    <location>
        <position position="17"/>
    </location>
    <ligand>
        <name>NADPH</name>
        <dbReference type="ChEBI" id="CHEBI:57783"/>
    </ligand>
</feature>
<dbReference type="GO" id="GO:0051484">
    <property type="term" value="P:isopentenyl diphosphate biosynthetic process, methylerythritol 4-phosphate pathway involved in terpenoid biosynthetic process"/>
    <property type="evidence" value="ECO:0007669"/>
    <property type="project" value="UniProtKB-ARBA"/>
</dbReference>
<dbReference type="SUPFAM" id="SSF51735">
    <property type="entry name" value="NAD(P)-binding Rossmann-fold domains"/>
    <property type="match status" value="1"/>
</dbReference>
<dbReference type="PIRSF" id="PIRSF006205">
    <property type="entry name" value="Dxp_reductismrs"/>
    <property type="match status" value="1"/>
</dbReference>
<feature type="domain" description="1-deoxy-D-xylulose 5-phosphate reductoisomerase C-terminal" evidence="11">
    <location>
        <begin position="149"/>
        <end position="232"/>
    </location>
</feature>
<dbReference type="GO" id="GO:0030604">
    <property type="term" value="F:1-deoxy-D-xylulose-5-phosphate reductoisomerase activity"/>
    <property type="evidence" value="ECO:0007669"/>
    <property type="project" value="UniProtKB-UniRule"/>
</dbReference>
<evidence type="ECO:0000313" key="13">
    <source>
        <dbReference type="EMBL" id="MBD1548871.1"/>
    </source>
</evidence>
<dbReference type="GO" id="GO:0070402">
    <property type="term" value="F:NADPH binding"/>
    <property type="evidence" value="ECO:0007669"/>
    <property type="project" value="InterPro"/>
</dbReference>
<accession>A0A926S7P7</accession>
<dbReference type="EMBL" id="JABFCZ010000027">
    <property type="protein sequence ID" value="MBD1548871.1"/>
    <property type="molecule type" value="Genomic_DNA"/>
</dbReference>
<dbReference type="Pfam" id="PF02670">
    <property type="entry name" value="DXP_reductoisom"/>
    <property type="match status" value="1"/>
</dbReference>
<proteinExistence type="inferred from homology"/>
<dbReference type="SUPFAM" id="SSF55347">
    <property type="entry name" value="Glyceraldehyde-3-phosphate dehydrogenase-like, C-terminal domain"/>
    <property type="match status" value="1"/>
</dbReference>
<dbReference type="Gene3D" id="1.10.1740.10">
    <property type="match status" value="1"/>
</dbReference>
<feature type="binding site" evidence="9">
    <location>
        <position position="224"/>
    </location>
    <ligand>
        <name>1-deoxy-D-xylulose 5-phosphate</name>
        <dbReference type="ChEBI" id="CHEBI:57792"/>
    </ligand>
</feature>
<feature type="binding site" evidence="9">
    <location>
        <position position="155"/>
    </location>
    <ligand>
        <name>Mn(2+)</name>
        <dbReference type="ChEBI" id="CHEBI:29035"/>
    </ligand>
</feature>
<dbReference type="GO" id="GO:0030145">
    <property type="term" value="F:manganese ion binding"/>
    <property type="evidence" value="ECO:0007669"/>
    <property type="project" value="TreeGrafter"/>
</dbReference>
<feature type="binding site" evidence="9">
    <location>
        <position position="127"/>
    </location>
    <ligand>
        <name>NADPH</name>
        <dbReference type="ChEBI" id="CHEBI:57783"/>
    </ligand>
</feature>
<sequence>MQGTTDPMRLIVLGATGSIGKSTLDLVARNPERFKVTALVANNNVDELARLARLVNAESAVLANEAHGAALADALSGSGVAVSAGSEAVLEAVDRPADMVVAGIVGAAGLVPTLAAIKPGRAIALANKECLVSAGDLFMKKVRQSGATLLPVDSEHNAIFQVFEPENRSEVEKIILTASGGPFRTTRLEDMTAITPEQALKHPNWDMGQRITIDSATLMNKGFEVIEAFHLFPVGHDQLGVLVHPQSVVHGLVQYADGSLLAQMGSPDMRTPIAHCLAWPGRMAVPLKRLDLAEIGSLTFEKPDPVRFPALGLALSSLKRGGGATCVLNAADEIAVSAFLERRLRFPDISAAVEATIDRLEAAGRLAQPDSADAVMALDAEARVICANWIGERGGQ</sequence>
<feature type="binding site" evidence="9">
    <location>
        <position position="155"/>
    </location>
    <ligand>
        <name>1-deoxy-D-xylulose 5-phosphate</name>
        <dbReference type="ChEBI" id="CHEBI:57792"/>
    </ligand>
</feature>
<comment type="caution">
    <text evidence="13">The sequence shown here is derived from an EMBL/GenBank/DDBJ whole genome shotgun (WGS) entry which is preliminary data.</text>
</comment>
<dbReference type="EC" id="1.1.1.267" evidence="9"/>
<organism evidence="13 14">
    <name type="scientific">Roseibium aggregatum</name>
    <dbReference type="NCBI Taxonomy" id="187304"/>
    <lineage>
        <taxon>Bacteria</taxon>
        <taxon>Pseudomonadati</taxon>
        <taxon>Pseudomonadota</taxon>
        <taxon>Alphaproteobacteria</taxon>
        <taxon>Hyphomicrobiales</taxon>
        <taxon>Stappiaceae</taxon>
        <taxon>Roseibium</taxon>
    </lineage>
</organism>
<protein>
    <recommendedName>
        <fullName evidence="9">1-deoxy-D-xylulose 5-phosphate reductoisomerase</fullName>
        <shortName evidence="9">DXP reductoisomerase</shortName>
        <ecNumber evidence="9">1.1.1.267</ecNumber>
    </recommendedName>
    <alternativeName>
        <fullName evidence="9">1-deoxyxylulose-5-phosphate reductoisomerase</fullName>
    </alternativeName>
    <alternativeName>
        <fullName evidence="9">2-C-methyl-D-erythritol 4-phosphate synthase</fullName>
    </alternativeName>
</protein>
<evidence type="ECO:0000256" key="5">
    <source>
        <dbReference type="ARBA" id="ARBA00023002"/>
    </source>
</evidence>
<comment type="pathway">
    <text evidence="1 9">Isoprenoid biosynthesis; isopentenyl diphosphate biosynthesis via DXP pathway; isopentenyl diphosphate from 1-deoxy-D-xylulose 5-phosphate: step 1/6.</text>
</comment>
<evidence type="ECO:0000256" key="3">
    <source>
        <dbReference type="ARBA" id="ARBA00022723"/>
    </source>
</evidence>
<feature type="domain" description="1-deoxy-D-xylulose 5-phosphate reductoisomerase N-terminal" evidence="10">
    <location>
        <begin position="10"/>
        <end position="135"/>
    </location>
</feature>
<dbReference type="AlphaFoldDB" id="A0A926S7P7"/>
<keyword evidence="6 9" id="KW-0464">Manganese</keyword>
<evidence type="ECO:0000259" key="12">
    <source>
        <dbReference type="Pfam" id="PF13288"/>
    </source>
</evidence>
<dbReference type="InterPro" id="IPR026877">
    <property type="entry name" value="DXPR_C"/>
</dbReference>
<dbReference type="InterPro" id="IPR036291">
    <property type="entry name" value="NAD(P)-bd_dom_sf"/>
</dbReference>
<feature type="binding site" evidence="9">
    <location>
        <position position="202"/>
    </location>
    <ligand>
        <name>1-deoxy-D-xylulose 5-phosphate</name>
        <dbReference type="ChEBI" id="CHEBI:57792"/>
    </ligand>
</feature>
<comment type="catalytic activity">
    <reaction evidence="8">
        <text>2-C-methyl-D-erythritol 4-phosphate + NADP(+) = 1-deoxy-D-xylulose 5-phosphate + NADPH + H(+)</text>
        <dbReference type="Rhea" id="RHEA:13717"/>
        <dbReference type="ChEBI" id="CHEBI:15378"/>
        <dbReference type="ChEBI" id="CHEBI:57783"/>
        <dbReference type="ChEBI" id="CHEBI:57792"/>
        <dbReference type="ChEBI" id="CHEBI:58262"/>
        <dbReference type="ChEBI" id="CHEBI:58349"/>
        <dbReference type="EC" id="1.1.1.267"/>
    </reaction>
    <physiologicalReaction direction="right-to-left" evidence="8">
        <dbReference type="Rhea" id="RHEA:13719"/>
    </physiologicalReaction>
</comment>
<dbReference type="Pfam" id="PF08436">
    <property type="entry name" value="DXP_redisom_C"/>
    <property type="match status" value="1"/>
</dbReference>
<dbReference type="NCBIfam" id="TIGR00243">
    <property type="entry name" value="Dxr"/>
    <property type="match status" value="1"/>
</dbReference>
<feature type="binding site" evidence="9">
    <location>
        <position position="224"/>
    </location>
    <ligand>
        <name>Mn(2+)</name>
        <dbReference type="ChEBI" id="CHEBI:29035"/>
    </ligand>
</feature>
<feature type="binding site" evidence="9">
    <location>
        <position position="153"/>
    </location>
    <ligand>
        <name>Mn(2+)</name>
        <dbReference type="ChEBI" id="CHEBI:29035"/>
    </ligand>
</feature>
<evidence type="ECO:0000256" key="4">
    <source>
        <dbReference type="ARBA" id="ARBA00022857"/>
    </source>
</evidence>
<dbReference type="PANTHER" id="PTHR30525:SF0">
    <property type="entry name" value="1-DEOXY-D-XYLULOSE 5-PHOSPHATE REDUCTOISOMERASE, CHLOROPLASTIC"/>
    <property type="match status" value="1"/>
</dbReference>
<comment type="caution">
    <text evidence="9">Lacks conserved residue(s) required for the propagation of feature annotation.</text>
</comment>
<feature type="binding site" evidence="9">
    <location>
        <position position="215"/>
    </location>
    <ligand>
        <name>1-deoxy-D-xylulose 5-phosphate</name>
        <dbReference type="ChEBI" id="CHEBI:57792"/>
    </ligand>
</feature>
<dbReference type="InterPro" id="IPR013512">
    <property type="entry name" value="DXP_reductoisomerase_N"/>
</dbReference>
<dbReference type="HAMAP" id="MF_00183">
    <property type="entry name" value="DXP_reductoisom"/>
    <property type="match status" value="1"/>
</dbReference>
<feature type="binding site" evidence="9">
    <location>
        <position position="129"/>
    </location>
    <ligand>
        <name>NADPH</name>
        <dbReference type="ChEBI" id="CHEBI:57783"/>
    </ligand>
</feature>
<keyword evidence="4 9" id="KW-0521">NADP</keyword>
<comment type="similarity">
    <text evidence="2 9">Belongs to the DXR family.</text>
</comment>
<evidence type="ECO:0000256" key="8">
    <source>
        <dbReference type="ARBA" id="ARBA00048543"/>
    </source>
</evidence>
<feature type="binding site" evidence="9">
    <location>
        <position position="220"/>
    </location>
    <ligand>
        <name>1-deoxy-D-xylulose 5-phosphate</name>
        <dbReference type="ChEBI" id="CHEBI:57792"/>
    </ligand>
</feature>
<dbReference type="SUPFAM" id="SSF69055">
    <property type="entry name" value="1-deoxy-D-xylulose-5-phosphate reductoisomerase, C-terminal domain"/>
    <property type="match status" value="1"/>
</dbReference>
<dbReference type="InterPro" id="IPR003821">
    <property type="entry name" value="DXP_reductoisomerase"/>
</dbReference>
<keyword evidence="3 9" id="KW-0479">Metal-binding</keyword>
<evidence type="ECO:0000256" key="7">
    <source>
        <dbReference type="ARBA" id="ARBA00023229"/>
    </source>
</evidence>
<keyword evidence="9" id="KW-0460">Magnesium</keyword>